<gene>
    <name evidence="1" type="ORF">LCGC14_0938650</name>
</gene>
<name>A0A0F9P6T8_9ZZZZ</name>
<organism evidence="1">
    <name type="scientific">marine sediment metagenome</name>
    <dbReference type="NCBI Taxonomy" id="412755"/>
    <lineage>
        <taxon>unclassified sequences</taxon>
        <taxon>metagenomes</taxon>
        <taxon>ecological metagenomes</taxon>
    </lineage>
</organism>
<proteinExistence type="predicted"/>
<reference evidence="1" key="1">
    <citation type="journal article" date="2015" name="Nature">
        <title>Complex archaea that bridge the gap between prokaryotes and eukaryotes.</title>
        <authorList>
            <person name="Spang A."/>
            <person name="Saw J.H."/>
            <person name="Jorgensen S.L."/>
            <person name="Zaremba-Niedzwiedzka K."/>
            <person name="Martijn J."/>
            <person name="Lind A.E."/>
            <person name="van Eijk R."/>
            <person name="Schleper C."/>
            <person name="Guy L."/>
            <person name="Ettema T.J."/>
        </authorList>
    </citation>
    <scope>NUCLEOTIDE SEQUENCE</scope>
</reference>
<dbReference type="EMBL" id="LAZR01003270">
    <property type="protein sequence ID" value="KKN20122.1"/>
    <property type="molecule type" value="Genomic_DNA"/>
</dbReference>
<comment type="caution">
    <text evidence="1">The sequence shown here is derived from an EMBL/GenBank/DDBJ whole genome shotgun (WGS) entry which is preliminary data.</text>
</comment>
<protein>
    <submittedName>
        <fullName evidence="1">Uncharacterized protein</fullName>
    </submittedName>
</protein>
<sequence length="219" mass="24573">MSFSQWATPARRARLVELLTQSKGLCVHGHDSCTDLADSYSLLTTTKVVCEAVPKAPSDPLYRGEVRLQVRAVTDHRPVLTSEGHCYELASETLIAGWKADDRLKSAQIRKLVNRHLHAAPQIWRRGPFDSIRREEHLSARPVYKVVGIGVNAFTQHRVAQVELPGLKATIWVDLSGIKTEGLSKNQLRKLARYKRGAIPKGMLSQMETRVHQAVKRVL</sequence>
<dbReference type="AlphaFoldDB" id="A0A0F9P6T8"/>
<accession>A0A0F9P6T8</accession>
<evidence type="ECO:0000313" key="1">
    <source>
        <dbReference type="EMBL" id="KKN20122.1"/>
    </source>
</evidence>